<proteinExistence type="predicted"/>
<dbReference type="OrthoDB" id="5424209at2759"/>
<reference evidence="1 2" key="1">
    <citation type="submission" date="2015-04" db="EMBL/GenBank/DDBJ databases">
        <authorList>
            <person name="Heijne W.H."/>
            <person name="Fedorova N.D."/>
            <person name="Nierman W.C."/>
            <person name="Vollebregt A.W."/>
            <person name="Zhao Z."/>
            <person name="Wu L."/>
            <person name="Kumar M."/>
            <person name="Stam H."/>
            <person name="van den Berg M.A."/>
            <person name="Pel H.J."/>
        </authorList>
    </citation>
    <scope>NUCLEOTIDE SEQUENCE [LARGE SCALE GENOMIC DNA]</scope>
    <source>
        <strain evidence="1 2">CBS 393.64</strain>
    </source>
</reference>
<organism evidence="1 2">
    <name type="scientific">Rasamsonia emersonii (strain ATCC 16479 / CBS 393.64 / IMI 116815)</name>
    <dbReference type="NCBI Taxonomy" id="1408163"/>
    <lineage>
        <taxon>Eukaryota</taxon>
        <taxon>Fungi</taxon>
        <taxon>Dikarya</taxon>
        <taxon>Ascomycota</taxon>
        <taxon>Pezizomycotina</taxon>
        <taxon>Eurotiomycetes</taxon>
        <taxon>Eurotiomycetidae</taxon>
        <taxon>Eurotiales</taxon>
        <taxon>Trichocomaceae</taxon>
        <taxon>Rasamsonia</taxon>
    </lineage>
</organism>
<keyword evidence="2" id="KW-1185">Reference proteome</keyword>
<gene>
    <name evidence="1" type="ORF">T310_8197</name>
</gene>
<comment type="caution">
    <text evidence="1">The sequence shown here is derived from an EMBL/GenBank/DDBJ whole genome shotgun (WGS) entry which is preliminary data.</text>
</comment>
<name>A0A0F4YI15_RASE3</name>
<dbReference type="RefSeq" id="XP_013324471.1">
    <property type="nucleotide sequence ID" value="XM_013469017.1"/>
</dbReference>
<evidence type="ECO:0008006" key="3">
    <source>
        <dbReference type="Google" id="ProtNLM"/>
    </source>
</evidence>
<dbReference type="AlphaFoldDB" id="A0A0F4YI15"/>
<sequence>MSFLMTDCAQLQIRARHFLLSRSFPQQALVLTAPCDSDTRTWIATIDENIGAWRKVVDGDPTKPGDFGLRAMVNMGDASKRDRLERALSMITESETRKGRIGSFNRDAGFVTASSGTRKVSVNGRSWPLDWALISLYTQRPMTNTIVDVPHNSLMTWYEGIEINEWSASNSLMGLQVSKKGRTTGWTDGTVNAIKTDLRLTTEEQHPKVNVYGKPISAWAIPTSSKATTAFASRGDSGSFIVEISGKIIGLLFGASYDGTAYFIPFNVVVADIEKVTRAKIINPSKD</sequence>
<dbReference type="Proteomes" id="UP000053958">
    <property type="component" value="Unassembled WGS sequence"/>
</dbReference>
<dbReference type="Gene3D" id="2.40.10.10">
    <property type="entry name" value="Trypsin-like serine proteases"/>
    <property type="match status" value="1"/>
</dbReference>
<dbReference type="EMBL" id="LASV01000538">
    <property type="protein sequence ID" value="KKA17859.1"/>
    <property type="molecule type" value="Genomic_DNA"/>
</dbReference>
<dbReference type="GeneID" id="25320457"/>
<protein>
    <recommendedName>
        <fullName evidence="3">Peptidase S7 domain-containing protein</fullName>
    </recommendedName>
</protein>
<dbReference type="SUPFAM" id="SSF50494">
    <property type="entry name" value="Trypsin-like serine proteases"/>
    <property type="match status" value="1"/>
</dbReference>
<evidence type="ECO:0000313" key="2">
    <source>
        <dbReference type="Proteomes" id="UP000053958"/>
    </source>
</evidence>
<dbReference type="InterPro" id="IPR043504">
    <property type="entry name" value="Peptidase_S1_PA_chymotrypsin"/>
</dbReference>
<dbReference type="InterPro" id="IPR009003">
    <property type="entry name" value="Peptidase_S1_PA"/>
</dbReference>
<evidence type="ECO:0000313" key="1">
    <source>
        <dbReference type="EMBL" id="KKA17859.1"/>
    </source>
</evidence>
<accession>A0A0F4YI15</accession>
<dbReference type="STRING" id="1408163.A0A0F4YI15"/>